<feature type="domain" description="Peptidase S8/S53" evidence="3">
    <location>
        <begin position="692"/>
        <end position="854"/>
    </location>
</feature>
<keyword evidence="5" id="KW-1185">Reference proteome</keyword>
<dbReference type="Proteomes" id="UP000037505">
    <property type="component" value="Unassembled WGS sequence"/>
</dbReference>
<accession>A0A0L1J1V0</accession>
<evidence type="ECO:0000256" key="1">
    <source>
        <dbReference type="ARBA" id="ARBA00022729"/>
    </source>
</evidence>
<proteinExistence type="predicted"/>
<evidence type="ECO:0000259" key="3">
    <source>
        <dbReference type="Pfam" id="PF00082"/>
    </source>
</evidence>
<dbReference type="GO" id="GO:0006508">
    <property type="term" value="P:proteolysis"/>
    <property type="evidence" value="ECO:0007669"/>
    <property type="project" value="InterPro"/>
</dbReference>
<name>A0A0L1J1V0_ASPN3</name>
<reference evidence="4 5" key="1">
    <citation type="submission" date="2014-06" db="EMBL/GenBank/DDBJ databases">
        <title>The Genome of the Aflatoxigenic Filamentous Fungus Aspergillus nomius.</title>
        <authorList>
            <person name="Moore M.G."/>
            <person name="Shannon B.M."/>
            <person name="Brian M.M."/>
        </authorList>
    </citation>
    <scope>NUCLEOTIDE SEQUENCE [LARGE SCALE GENOMIC DNA]</scope>
    <source>
        <strain evidence="4 5">NRRL 13137</strain>
    </source>
</reference>
<keyword evidence="2" id="KW-0865">Zymogen</keyword>
<evidence type="ECO:0000313" key="5">
    <source>
        <dbReference type="Proteomes" id="UP000037505"/>
    </source>
</evidence>
<dbReference type="SUPFAM" id="SSF52743">
    <property type="entry name" value="Subtilisin-like"/>
    <property type="match status" value="1"/>
</dbReference>
<dbReference type="RefSeq" id="XP_015406563.1">
    <property type="nucleotide sequence ID" value="XM_015551288.1"/>
</dbReference>
<dbReference type="OrthoDB" id="5386278at2759"/>
<feature type="non-terminal residue" evidence="4">
    <location>
        <position position="924"/>
    </location>
</feature>
<organism evidence="4 5">
    <name type="scientific">Aspergillus nomiae NRRL (strain ATCC 15546 / NRRL 13137 / CBS 260.88 / M93)</name>
    <dbReference type="NCBI Taxonomy" id="1509407"/>
    <lineage>
        <taxon>Eukaryota</taxon>
        <taxon>Fungi</taxon>
        <taxon>Dikarya</taxon>
        <taxon>Ascomycota</taxon>
        <taxon>Pezizomycotina</taxon>
        <taxon>Eurotiomycetes</taxon>
        <taxon>Eurotiomycetidae</taxon>
        <taxon>Eurotiales</taxon>
        <taxon>Aspergillaceae</taxon>
        <taxon>Aspergillus</taxon>
        <taxon>Aspergillus subgen. Circumdati</taxon>
    </lineage>
</organism>
<protein>
    <recommendedName>
        <fullName evidence="3">Peptidase S8/S53 domain-containing protein</fullName>
    </recommendedName>
</protein>
<keyword evidence="1" id="KW-0732">Signal</keyword>
<dbReference type="STRING" id="1509407.A0A0L1J1V0"/>
<dbReference type="InterPro" id="IPR036852">
    <property type="entry name" value="Peptidase_S8/S53_dom_sf"/>
</dbReference>
<dbReference type="Gene3D" id="3.40.50.200">
    <property type="entry name" value="Peptidase S8/S53 domain"/>
    <property type="match status" value="1"/>
</dbReference>
<dbReference type="GO" id="GO:0004252">
    <property type="term" value="F:serine-type endopeptidase activity"/>
    <property type="evidence" value="ECO:0007669"/>
    <property type="project" value="InterPro"/>
</dbReference>
<evidence type="ECO:0000313" key="4">
    <source>
        <dbReference type="EMBL" id="KNG85640.1"/>
    </source>
</evidence>
<comment type="caution">
    <text evidence="4">The sequence shown here is derived from an EMBL/GenBank/DDBJ whole genome shotgun (WGS) entry which is preliminary data.</text>
</comment>
<dbReference type="EMBL" id="JNOM01000148">
    <property type="protein sequence ID" value="KNG85640.1"/>
    <property type="molecule type" value="Genomic_DNA"/>
</dbReference>
<dbReference type="AlphaFoldDB" id="A0A0L1J1V0"/>
<gene>
    <name evidence="4" type="ORF">ANOM_006031</name>
</gene>
<dbReference type="InterPro" id="IPR000209">
    <property type="entry name" value="Peptidase_S8/S53_dom"/>
</dbReference>
<dbReference type="Pfam" id="PF00082">
    <property type="entry name" value="Peptidase_S8"/>
    <property type="match status" value="1"/>
</dbReference>
<evidence type="ECO:0000256" key="2">
    <source>
        <dbReference type="ARBA" id="ARBA00023145"/>
    </source>
</evidence>
<sequence length="924" mass="104594">MAVLPASEAVGEVASLKLDSEREYIHNSSDVDYYIHERAILTKRREISLLSGGQRTETPTTSSTKYPAHQEYTEGLEDDLFPEHIVSKHHMMAIRMFRKLWKQSIETDLDEDWELLEQQRTVHSHDGLPGKKPIHMFEEWLAEETDIGESLSKPGVNGQDFLSMLIRIPTKHMFTASVFNWVMWKYPNMYLMVGNRTRNPSLLAEASSMSSSINFVAHFLQDYPTQTAKMLELDNNMLLELLPVMIDRNCSNDIFANMSPAALMATDDQKNSILHLVSEYSEEEGFSFDIELRNEKRMILIHNLLTYCKSAITWTNNDNQSAYQHRIRTFHASRLRIPAVESDPSLGLGEGAEGLRDDKILTLLREKTMNLDDDEMIVSLLYGKVHTGREINLDLTELGIAGVTVTKTTVKRLVRGLKFESILKFVRIPSFSAVRPGRQNSVHNTLNQQQFAEIAHTGDIFTILWEQGVKKILSVKVDDDNDDCPYSDEMLETLKKFGIEEWDWRRTDLCSRVVLKAAGNARKITLYSTGNKAVLRSWSAPDGLNALKKLTDVQIVVQPRLETIERINCYLKEFTNRLQENRDKGKPQIKISFRFKSEDDNYSYFLSEDIRERNPWLDNMDRFVTFVKNTPEISRVVKVAVIGHGVGQIQENFEDSIISGISFSTSQYGSTISTLPWYLPSNDKSTLMAKTILRLCPNVKLYIARLDYGIDGVPTIESAIKAISWATAIGVDIISMSSTFPELRDTESRKLSEVIDEAHNNKILTFAPVTDQGFNRPDIPFPGKTPGVFRVGAARDSGVPDDLSQGYEFLFPGGSSVTNVRQREEGSTGANSAVVLGSSFATAVASGLAALILHCAELCDLGDEYGDDLRQYQNMKDIFCIMASGSPQSSYIQAEKWFPASFENKDWMEDEDQDEFRRRITAII</sequence>
<dbReference type="GeneID" id="26807835"/>